<dbReference type="EMBL" id="RCZP01000017">
    <property type="protein sequence ID" value="TPG53403.1"/>
    <property type="molecule type" value="Genomic_DNA"/>
</dbReference>
<reference evidence="1 2" key="1">
    <citation type="journal article" date="2019" name="Environ. Microbiol.">
        <title>Species interactions and distinct microbial communities in high Arctic permafrost affected cryosols are associated with the CH4 and CO2 gas fluxes.</title>
        <authorList>
            <person name="Altshuler I."/>
            <person name="Hamel J."/>
            <person name="Turney S."/>
            <person name="Magnuson E."/>
            <person name="Levesque R."/>
            <person name="Greer C."/>
            <person name="Whyte L.G."/>
        </authorList>
    </citation>
    <scope>NUCLEOTIDE SEQUENCE [LARGE SCALE GENOMIC DNA]</scope>
    <source>
        <strain evidence="1 2">S9.3B</strain>
    </source>
</reference>
<keyword evidence="1" id="KW-0489">Methyltransferase</keyword>
<gene>
    <name evidence="1" type="ORF">EAH89_16785</name>
</gene>
<keyword evidence="1" id="KW-0808">Transferase</keyword>
<proteinExistence type="predicted"/>
<dbReference type="InterPro" id="IPR008884">
    <property type="entry name" value="TylF_MeTrfase"/>
</dbReference>
<dbReference type="PANTHER" id="PTHR40036">
    <property type="entry name" value="MACROCIN O-METHYLTRANSFERASE"/>
    <property type="match status" value="1"/>
</dbReference>
<keyword evidence="2" id="KW-1185">Reference proteome</keyword>
<dbReference type="Gene3D" id="3.40.50.150">
    <property type="entry name" value="Vaccinia Virus protein VP39"/>
    <property type="match status" value="1"/>
</dbReference>
<dbReference type="GO" id="GO:0032259">
    <property type="term" value="P:methylation"/>
    <property type="evidence" value="ECO:0007669"/>
    <property type="project" value="UniProtKB-KW"/>
</dbReference>
<dbReference type="Pfam" id="PF05711">
    <property type="entry name" value="TylF"/>
    <property type="match status" value="1"/>
</dbReference>
<dbReference type="AlphaFoldDB" id="A0A502FWT4"/>
<organism evidence="1 2">
    <name type="scientific">Muricoccus nepalensis</name>
    <dbReference type="NCBI Taxonomy" id="1854500"/>
    <lineage>
        <taxon>Bacteria</taxon>
        <taxon>Pseudomonadati</taxon>
        <taxon>Pseudomonadota</taxon>
        <taxon>Alphaproteobacteria</taxon>
        <taxon>Acetobacterales</taxon>
        <taxon>Roseomonadaceae</taxon>
        <taxon>Muricoccus</taxon>
    </lineage>
</organism>
<dbReference type="PANTHER" id="PTHR40036:SF1">
    <property type="entry name" value="MACROCIN O-METHYLTRANSFERASE"/>
    <property type="match status" value="1"/>
</dbReference>
<comment type="caution">
    <text evidence="1">The sequence shown here is derived from an EMBL/GenBank/DDBJ whole genome shotgun (WGS) entry which is preliminary data.</text>
</comment>
<dbReference type="OrthoDB" id="9811332at2"/>
<accession>A0A502FWT4</accession>
<protein>
    <submittedName>
        <fullName evidence="1">Class I SAM-dependent methyltransferase</fullName>
    </submittedName>
</protein>
<dbReference type="Proteomes" id="UP000317078">
    <property type="component" value="Unassembled WGS sequence"/>
</dbReference>
<name>A0A502FWT4_9PROT</name>
<dbReference type="GO" id="GO:0008168">
    <property type="term" value="F:methyltransferase activity"/>
    <property type="evidence" value="ECO:0007669"/>
    <property type="project" value="UniProtKB-KW"/>
</dbReference>
<dbReference type="InterPro" id="IPR029063">
    <property type="entry name" value="SAM-dependent_MTases_sf"/>
</dbReference>
<sequence>MLRRAAVQVIDRLGLGGPARRAHARLQAAGFVGGWTPLVPETDFANCVASAIQRLQLEEPGEAFGNYLEFGVSRGTSMACVFHVLQQAGLSRARLIGFDSFRGLPPEAAGQGWPPGAYHSTLSATRRYLASEGVDLKRVELVPGWFRDTLTPARRTALSIGKASLIMIDCDIYSASKEALAFCAPLIGERAILVFDDWGWRSDHGDIGQKEAFEEFMARNPDLRAEPLDAYIPQARVFLMRRVPQDALTPWQPAMSLSPAAGA</sequence>
<evidence type="ECO:0000313" key="1">
    <source>
        <dbReference type="EMBL" id="TPG53403.1"/>
    </source>
</evidence>
<dbReference type="SUPFAM" id="SSF53335">
    <property type="entry name" value="S-adenosyl-L-methionine-dependent methyltransferases"/>
    <property type="match status" value="1"/>
</dbReference>
<dbReference type="RefSeq" id="WP_140884884.1">
    <property type="nucleotide sequence ID" value="NZ_RCZP01000017.1"/>
</dbReference>
<evidence type="ECO:0000313" key="2">
    <source>
        <dbReference type="Proteomes" id="UP000317078"/>
    </source>
</evidence>